<evidence type="ECO:0000313" key="2">
    <source>
        <dbReference type="Proteomes" id="UP001055115"/>
    </source>
</evidence>
<gene>
    <name evidence="1" type="ORF">ColSpa_09818</name>
</gene>
<protein>
    <submittedName>
        <fullName evidence="1">Uncharacterized protein</fullName>
    </submittedName>
</protein>
<proteinExistence type="predicted"/>
<dbReference type="AlphaFoldDB" id="A0AA37UQX2"/>
<dbReference type="EMBL" id="BQXU01000030">
    <property type="protein sequence ID" value="GKT49637.1"/>
    <property type="molecule type" value="Genomic_DNA"/>
</dbReference>
<keyword evidence="2" id="KW-1185">Reference proteome</keyword>
<accession>A0AA37UQX2</accession>
<dbReference type="Proteomes" id="UP001055115">
    <property type="component" value="Unassembled WGS sequence"/>
</dbReference>
<comment type="caution">
    <text evidence="1">The sequence shown here is derived from an EMBL/GenBank/DDBJ whole genome shotgun (WGS) entry which is preliminary data.</text>
</comment>
<sequence>MVYIMVDIFMNVQFSKAVPLVAEQPQTGLLCVNLIVVLHLRVGCLLAQLHLLPKQRAEQPVDGVLLPRPPVLGRHKVLQLLVHVEPHLAALARPPVDVLLRLGLLHRRPPHCGLRRRAVAGVGRALLDKLLEQELVKVGVVVDLRVLVDLARHLRGRAGPRRARTLDEAVGAEELVLEAGNDRRLRRDEVARLDLDVGAARLGGPCLEHLLAVLCRALLGLLDALPDGLVRSRRVVVAALALRAGGLLRELRGEQAGAEAVEGVEQLESGLLGGLVRLRVLLVFFRGGLDGGKGVCGDEGLLEADADVEQPVKGLALLADGEALLRILLGGGGDCGSEDLFFVGGQVGGLGVVELFAARVNVLLCILEHVAVVLVARIVQRIAADASAAVLGPEGNALLFAELALAAMLRMVWIVPDGNIVLGARVLVDALFTAAFVLALLDRFGLRIEICRIM</sequence>
<name>A0AA37UQX2_9PEZI</name>
<organism evidence="1 2">
    <name type="scientific">Colletotrichum spaethianum</name>
    <dbReference type="NCBI Taxonomy" id="700344"/>
    <lineage>
        <taxon>Eukaryota</taxon>
        <taxon>Fungi</taxon>
        <taxon>Dikarya</taxon>
        <taxon>Ascomycota</taxon>
        <taxon>Pezizomycotina</taxon>
        <taxon>Sordariomycetes</taxon>
        <taxon>Hypocreomycetidae</taxon>
        <taxon>Glomerellales</taxon>
        <taxon>Glomerellaceae</taxon>
        <taxon>Colletotrichum</taxon>
        <taxon>Colletotrichum spaethianum species complex</taxon>
    </lineage>
</organism>
<dbReference type="RefSeq" id="XP_049131987.1">
    <property type="nucleotide sequence ID" value="XM_049276030.1"/>
</dbReference>
<reference evidence="1 2" key="1">
    <citation type="submission" date="2022-03" db="EMBL/GenBank/DDBJ databases">
        <title>Genome data of Colletotrichum spp.</title>
        <authorList>
            <person name="Utami Y.D."/>
            <person name="Hiruma K."/>
        </authorList>
    </citation>
    <scope>NUCLEOTIDE SEQUENCE [LARGE SCALE GENOMIC DNA]</scope>
    <source>
        <strain evidence="1 2">MAFF 239500</strain>
    </source>
</reference>
<evidence type="ECO:0000313" key="1">
    <source>
        <dbReference type="EMBL" id="GKT49637.1"/>
    </source>
</evidence>
<dbReference type="GeneID" id="73330620"/>